<name>A0A6J6NQ22_9ZZZZ</name>
<dbReference type="EMBL" id="CAEZWW010000255">
    <property type="protein sequence ID" value="CAB4686904.1"/>
    <property type="molecule type" value="Genomic_DNA"/>
</dbReference>
<sequence>MHSLKCGVTGFTEFGTNPTKNRNRDDQPESDNAKGNGERLPRRQPGNKNLRNGEGHLGVDQQQAHVHD</sequence>
<dbReference type="AlphaFoldDB" id="A0A6J6NQ22"/>
<feature type="region of interest" description="Disordered" evidence="1">
    <location>
        <begin position="1"/>
        <end position="68"/>
    </location>
</feature>
<accession>A0A6J6NQ22</accession>
<gene>
    <name evidence="2" type="ORF">UFOPK2310_01563</name>
</gene>
<proteinExistence type="predicted"/>
<protein>
    <submittedName>
        <fullName evidence="2">Unannotated protein</fullName>
    </submittedName>
</protein>
<evidence type="ECO:0000256" key="1">
    <source>
        <dbReference type="SAM" id="MobiDB-lite"/>
    </source>
</evidence>
<organism evidence="2">
    <name type="scientific">freshwater metagenome</name>
    <dbReference type="NCBI Taxonomy" id="449393"/>
    <lineage>
        <taxon>unclassified sequences</taxon>
        <taxon>metagenomes</taxon>
        <taxon>ecological metagenomes</taxon>
    </lineage>
</organism>
<evidence type="ECO:0000313" key="2">
    <source>
        <dbReference type="EMBL" id="CAB4686904.1"/>
    </source>
</evidence>
<reference evidence="2" key="1">
    <citation type="submission" date="2020-05" db="EMBL/GenBank/DDBJ databases">
        <authorList>
            <person name="Chiriac C."/>
            <person name="Salcher M."/>
            <person name="Ghai R."/>
            <person name="Kavagutti S V."/>
        </authorList>
    </citation>
    <scope>NUCLEOTIDE SEQUENCE</scope>
</reference>